<evidence type="ECO:0000313" key="1">
    <source>
        <dbReference type="EMBL" id="EID55483.1"/>
    </source>
</evidence>
<organism evidence="1 2">
    <name type="scientific">Saccharomonospora xinjiangensis XJ-54</name>
    <dbReference type="NCBI Taxonomy" id="882086"/>
    <lineage>
        <taxon>Bacteria</taxon>
        <taxon>Bacillati</taxon>
        <taxon>Actinomycetota</taxon>
        <taxon>Actinomycetes</taxon>
        <taxon>Pseudonocardiales</taxon>
        <taxon>Pseudonocardiaceae</taxon>
        <taxon>Saccharomonospora</taxon>
    </lineage>
</organism>
<protein>
    <submittedName>
        <fullName evidence="1">Uncharacterized protein</fullName>
    </submittedName>
</protein>
<dbReference type="HOGENOM" id="CLU_2865160_0_0_11"/>
<dbReference type="EMBL" id="JH636049">
    <property type="protein sequence ID" value="EID55483.1"/>
    <property type="molecule type" value="Genomic_DNA"/>
</dbReference>
<dbReference type="STRING" id="882086.SacxiDRAFT_3278"/>
<gene>
    <name evidence="1" type="ORF">SacxiDRAFT_3278</name>
</gene>
<dbReference type="Proteomes" id="UP000004691">
    <property type="component" value="Unassembled WGS sequence"/>
</dbReference>
<reference evidence="1 2" key="1">
    <citation type="submission" date="2012-01" db="EMBL/GenBank/DDBJ databases">
        <title>Improved High-Quality Draft sequence of Saccharomonospora xinjiangensis XJ-54.</title>
        <authorList>
            <consortium name="US DOE Joint Genome Institute"/>
            <person name="Lucas S."/>
            <person name="Han J."/>
            <person name="Lapidus A."/>
            <person name="Cheng J.-F."/>
            <person name="Goodwin L."/>
            <person name="Pitluck S."/>
            <person name="Peters L."/>
            <person name="Mikhailova N."/>
            <person name="Teshima H."/>
            <person name="Detter J.C."/>
            <person name="Han C."/>
            <person name="Tapia R."/>
            <person name="Land M."/>
            <person name="Hauser L."/>
            <person name="Kyrpides N."/>
            <person name="Ivanova N."/>
            <person name="Pagani I."/>
            <person name="Brambilla E.-M."/>
            <person name="Klenk H.-P."/>
            <person name="Woyke T."/>
        </authorList>
    </citation>
    <scope>NUCLEOTIDE SEQUENCE [LARGE SCALE GENOMIC DNA]</scope>
    <source>
        <strain evidence="1 2">XJ-54</strain>
    </source>
</reference>
<dbReference type="AlphaFoldDB" id="I0V5T0"/>
<name>I0V5T0_9PSEU</name>
<evidence type="ECO:0000313" key="2">
    <source>
        <dbReference type="Proteomes" id="UP000004691"/>
    </source>
</evidence>
<sequence length="64" mass="7292">MGGDEFWRRPILGNERHSPILSRVSVTWTADSVTVRQRRPVRLGPLRDKASSVIGIIALHRKFV</sequence>
<keyword evidence="2" id="KW-1185">Reference proteome</keyword>
<proteinExistence type="predicted"/>
<accession>I0V5T0</accession>